<dbReference type="GO" id="GO:0016020">
    <property type="term" value="C:membrane"/>
    <property type="evidence" value="ECO:0007669"/>
    <property type="project" value="UniProtKB-SubCell"/>
</dbReference>
<dbReference type="PATRIC" id="fig|157733.3.peg.3418"/>
<comment type="subcellular location">
    <subcellularLocation>
        <location evidence="1">Membrane</location>
        <topology evidence="1">Multi-pass membrane protein</topology>
    </subcellularLocation>
</comment>
<dbReference type="Proteomes" id="UP000035996">
    <property type="component" value="Unassembled WGS sequence"/>
</dbReference>
<comment type="caution">
    <text evidence="7">The sequence shown here is derived from an EMBL/GenBank/DDBJ whole genome shotgun (WGS) entry which is preliminary data.</text>
</comment>
<evidence type="ECO:0000256" key="4">
    <source>
        <dbReference type="ARBA" id="ARBA00022989"/>
    </source>
</evidence>
<protein>
    <submittedName>
        <fullName evidence="7">Membrane protein</fullName>
    </submittedName>
</protein>
<evidence type="ECO:0000256" key="1">
    <source>
        <dbReference type="ARBA" id="ARBA00004141"/>
    </source>
</evidence>
<dbReference type="PANTHER" id="PTHR21716:SF68">
    <property type="entry name" value="TRANSPORT PROTEIN YTVI-RELATED"/>
    <property type="match status" value="1"/>
</dbReference>
<dbReference type="PANTHER" id="PTHR21716">
    <property type="entry name" value="TRANSMEMBRANE PROTEIN"/>
    <property type="match status" value="1"/>
</dbReference>
<dbReference type="RefSeq" id="WP_048309933.1">
    <property type="nucleotide sequence ID" value="NZ_CP119526.1"/>
</dbReference>
<organism evidence="7 8">
    <name type="scientific">Guptibacillus hwajinpoensis</name>
    <dbReference type="NCBI Taxonomy" id="208199"/>
    <lineage>
        <taxon>Bacteria</taxon>
        <taxon>Bacillati</taxon>
        <taxon>Bacillota</taxon>
        <taxon>Bacilli</taxon>
        <taxon>Bacillales</taxon>
        <taxon>Guptibacillaceae</taxon>
        <taxon>Guptibacillus</taxon>
    </lineage>
</organism>
<keyword evidence="3 6" id="KW-0812">Transmembrane</keyword>
<evidence type="ECO:0000256" key="3">
    <source>
        <dbReference type="ARBA" id="ARBA00022692"/>
    </source>
</evidence>
<evidence type="ECO:0000313" key="7">
    <source>
        <dbReference type="EMBL" id="KMM38798.1"/>
    </source>
</evidence>
<dbReference type="STRING" id="157733.AB986_05900"/>
<feature type="transmembrane region" description="Helical" evidence="6">
    <location>
        <begin position="151"/>
        <end position="177"/>
    </location>
</feature>
<dbReference type="AlphaFoldDB" id="A0A0J6D0F0"/>
<proteinExistence type="inferred from homology"/>
<dbReference type="EMBL" id="LELK01000001">
    <property type="protein sequence ID" value="KMM38798.1"/>
    <property type="molecule type" value="Genomic_DNA"/>
</dbReference>
<evidence type="ECO:0000256" key="5">
    <source>
        <dbReference type="ARBA" id="ARBA00023136"/>
    </source>
</evidence>
<feature type="transmembrane region" description="Helical" evidence="6">
    <location>
        <begin position="269"/>
        <end position="291"/>
    </location>
</feature>
<keyword evidence="5 6" id="KW-0472">Membrane</keyword>
<sequence>MPKILSKRFLLILLVITFLAVLAFWILPVSIPLILAFFSALALDPAVKLIQKNTKLKRYFPVIIVFTLFVILIALLGYFLVTKVVTEGIALVENSPLYIQNITQMWNSMESNMEAVSKSFPKEFVQEFTNQVDRFLENTKNTISSIDYLKIITIIVTGIPNYLVSILVYLIALFLFLMELPKLKQKSYSYLSAQTAEKVQFMTGRLSYVIFGFFKAQFLVSIIIFVVSLIGLLMITPKVALLMAFIIWVIDFIPIIGSIVILGPWALYYLIIGDIATGSQMAILAVVLLIIRRTIEPKVMGRHIGLSPLSTLISMYIGLQLLGIMGFIIGPILLIAFNSAREAGLIRINFKL</sequence>
<feature type="transmembrane region" description="Helical" evidence="6">
    <location>
        <begin position="311"/>
        <end position="337"/>
    </location>
</feature>
<feature type="transmembrane region" description="Helical" evidence="6">
    <location>
        <begin position="208"/>
        <end position="235"/>
    </location>
</feature>
<dbReference type="OrthoDB" id="9774361at2"/>
<gene>
    <name evidence="7" type="ORF">AB986_05900</name>
</gene>
<evidence type="ECO:0000313" key="8">
    <source>
        <dbReference type="Proteomes" id="UP000035996"/>
    </source>
</evidence>
<dbReference type="Pfam" id="PF01594">
    <property type="entry name" value="AI-2E_transport"/>
    <property type="match status" value="1"/>
</dbReference>
<feature type="transmembrane region" description="Helical" evidence="6">
    <location>
        <begin position="241"/>
        <end position="262"/>
    </location>
</feature>
<dbReference type="InterPro" id="IPR002549">
    <property type="entry name" value="AI-2E-like"/>
</dbReference>
<dbReference type="NCBIfam" id="TIGR02872">
    <property type="entry name" value="spore_ytvI"/>
    <property type="match status" value="1"/>
</dbReference>
<feature type="transmembrane region" description="Helical" evidence="6">
    <location>
        <begin position="9"/>
        <end position="27"/>
    </location>
</feature>
<reference evidence="7" key="1">
    <citation type="submission" date="2015-06" db="EMBL/GenBank/DDBJ databases">
        <authorList>
            <person name="Liu B."/>
            <person name="Wang J."/>
            <person name="Zhu Y."/>
            <person name="Liu G."/>
            <person name="Chen Q."/>
            <person name="Zheng C."/>
            <person name="Che J."/>
            <person name="Ge C."/>
            <person name="Shi H."/>
            <person name="Pan Z."/>
            <person name="Liu X."/>
        </authorList>
    </citation>
    <scope>NUCLEOTIDE SEQUENCE [LARGE SCALE GENOMIC DNA]</scope>
    <source>
        <strain evidence="7">DSM 16346</strain>
    </source>
</reference>
<evidence type="ECO:0000256" key="2">
    <source>
        <dbReference type="ARBA" id="ARBA00009773"/>
    </source>
</evidence>
<name>A0A0J6D0F0_9BACL</name>
<accession>A0A0J6D0F0</accession>
<dbReference type="GO" id="GO:0055085">
    <property type="term" value="P:transmembrane transport"/>
    <property type="evidence" value="ECO:0007669"/>
    <property type="project" value="TreeGrafter"/>
</dbReference>
<evidence type="ECO:0000256" key="6">
    <source>
        <dbReference type="SAM" id="Phobius"/>
    </source>
</evidence>
<keyword evidence="8" id="KW-1185">Reference proteome</keyword>
<feature type="transmembrane region" description="Helical" evidence="6">
    <location>
        <begin position="62"/>
        <end position="81"/>
    </location>
</feature>
<dbReference type="InterPro" id="IPR014227">
    <property type="entry name" value="YtvI-like"/>
</dbReference>
<comment type="similarity">
    <text evidence="2">Belongs to the autoinducer-2 exporter (AI-2E) (TC 2.A.86) family.</text>
</comment>
<keyword evidence="4 6" id="KW-1133">Transmembrane helix</keyword>